<dbReference type="GO" id="GO:0000147">
    <property type="term" value="P:actin cortical patch assembly"/>
    <property type="evidence" value="ECO:0007669"/>
    <property type="project" value="TreeGrafter"/>
</dbReference>
<sequence>MVISLFSSSHDKYMQSPGESSHAYYLLLKSDLFRYHSERMINLILAEAEENTNPHTLFILYNILLLWGSKHHSLFRSHRRWKRLSRGLGDVFDAEIDERSVDSDGNPPIEARLRLPATQLMYEVLRVQKLSAEELEGFTDDFIDRLFELVETSRNFDEELNYAVIRLIIALNEQFMVASAQSVVPKQGGLKPPEDPSHGLLSPTPAAPDARTLLSPPPEHLPPSMAPTTRNHHRAHSNLHPPLHVEETKGKNRVLGVLMSRLGNSKTFGENVIFMLNRCQNTPDDLCVQLLLLKILYLLFTTAGTQEYFYTNDLRVLVDVFLRELVDLPEESEACRHTYLRVLHPLLTNTQLKSEPYKHPQIRLVLLSLTSHSHIREVDPTTKRLVERCLNADWGDGGGRGTVVAGLRHIPLTGENEPLSLEANHGHMIVPENVKGMSIDAPAPVEEKAPKMKRGQSLLRKLGRSQR</sequence>
<evidence type="ECO:0000259" key="2">
    <source>
        <dbReference type="Pfam" id="PF09431"/>
    </source>
</evidence>
<evidence type="ECO:0000313" key="3">
    <source>
        <dbReference type="EMBL" id="KAG7528622.1"/>
    </source>
</evidence>
<dbReference type="InterPro" id="IPR030125">
    <property type="entry name" value="SPIN90/Ldb17"/>
</dbReference>
<dbReference type="GO" id="GO:0006897">
    <property type="term" value="P:endocytosis"/>
    <property type="evidence" value="ECO:0007669"/>
    <property type="project" value="TreeGrafter"/>
</dbReference>
<evidence type="ECO:0000256" key="1">
    <source>
        <dbReference type="SAM" id="MobiDB-lite"/>
    </source>
</evidence>
<dbReference type="InterPro" id="IPR018556">
    <property type="entry name" value="SPIN90/Ldb17_LRD"/>
</dbReference>
<feature type="region of interest" description="Disordered" evidence="1">
    <location>
        <begin position="185"/>
        <end position="246"/>
    </location>
</feature>
<evidence type="ECO:0000313" key="4">
    <source>
        <dbReference type="Proteomes" id="UP000812966"/>
    </source>
</evidence>
<feature type="region of interest" description="Disordered" evidence="1">
    <location>
        <begin position="443"/>
        <end position="467"/>
    </location>
</feature>
<dbReference type="PANTHER" id="PTHR13357:SF1">
    <property type="entry name" value="NCK-INTERACTING PROTEIN WITH SH3 DOMAIN"/>
    <property type="match status" value="1"/>
</dbReference>
<dbReference type="Pfam" id="PF09431">
    <property type="entry name" value="SPIN90_LRD"/>
    <property type="match status" value="1"/>
</dbReference>
<proteinExistence type="predicted"/>
<reference evidence="3" key="1">
    <citation type="submission" date="2020-04" db="EMBL/GenBank/DDBJ databases">
        <title>Analysis of mating type loci in Filobasidium floriforme.</title>
        <authorList>
            <person name="Nowrousian M."/>
        </authorList>
    </citation>
    <scope>NUCLEOTIDE SEQUENCE</scope>
    <source>
        <strain evidence="3">CBS 6242</strain>
    </source>
</reference>
<comment type="caution">
    <text evidence="3">The sequence shown here is derived from an EMBL/GenBank/DDBJ whole genome shotgun (WGS) entry which is preliminary data.</text>
</comment>
<accession>A0A8K0JH30</accession>
<feature type="compositionally biased region" description="Pro residues" evidence="1">
    <location>
        <begin position="215"/>
        <end position="225"/>
    </location>
</feature>
<keyword evidence="4" id="KW-1185">Reference proteome</keyword>
<name>A0A8K0JH30_9TREE</name>
<dbReference type="AlphaFoldDB" id="A0A8K0JH30"/>
<dbReference type="GO" id="GO:0051666">
    <property type="term" value="P:actin cortical patch localization"/>
    <property type="evidence" value="ECO:0007669"/>
    <property type="project" value="TreeGrafter"/>
</dbReference>
<feature type="domain" description="SPIN90/Ldb17 leucine-rich" evidence="2">
    <location>
        <begin position="157"/>
        <end position="362"/>
    </location>
</feature>
<dbReference type="GO" id="GO:0071933">
    <property type="term" value="F:Arp2/3 complex binding"/>
    <property type="evidence" value="ECO:0007669"/>
    <property type="project" value="TreeGrafter"/>
</dbReference>
<organism evidence="3 4">
    <name type="scientific">Filobasidium floriforme</name>
    <dbReference type="NCBI Taxonomy" id="5210"/>
    <lineage>
        <taxon>Eukaryota</taxon>
        <taxon>Fungi</taxon>
        <taxon>Dikarya</taxon>
        <taxon>Basidiomycota</taxon>
        <taxon>Agaricomycotina</taxon>
        <taxon>Tremellomycetes</taxon>
        <taxon>Filobasidiales</taxon>
        <taxon>Filobasidiaceae</taxon>
        <taxon>Filobasidium</taxon>
    </lineage>
</organism>
<protein>
    <recommendedName>
        <fullName evidence="2">SPIN90/Ldb17 leucine-rich domain-containing protein</fullName>
    </recommendedName>
</protein>
<dbReference type="Proteomes" id="UP000812966">
    <property type="component" value="Unassembled WGS sequence"/>
</dbReference>
<dbReference type="PANTHER" id="PTHR13357">
    <property type="entry name" value="SH3 ADAPTER PROTEIN SPIN90 NCK INTERACTING PROTEIN WITH SH3 DOMAIN"/>
    <property type="match status" value="1"/>
</dbReference>
<dbReference type="EMBL" id="JABELV010000175">
    <property type="protein sequence ID" value="KAG7528622.1"/>
    <property type="molecule type" value="Genomic_DNA"/>
</dbReference>
<dbReference type="GO" id="GO:0030479">
    <property type="term" value="C:actin cortical patch"/>
    <property type="evidence" value="ECO:0007669"/>
    <property type="project" value="TreeGrafter"/>
</dbReference>
<gene>
    <name evidence="3" type="ORF">FFLO_06045</name>
</gene>